<proteinExistence type="predicted"/>
<dbReference type="PANTHER" id="PTHR38599">
    <property type="entry name" value="CUPIN DOMAIN PROTEIN (AFU_ORTHOLOGUE AFUA_3G13620)"/>
    <property type="match status" value="1"/>
</dbReference>
<name>A0ABW7Q1R9_9MICO</name>
<dbReference type="RefSeq" id="WP_396638724.1">
    <property type="nucleotide sequence ID" value="NZ_JBIQWL010000001.1"/>
</dbReference>
<dbReference type="SUPFAM" id="SSF51182">
    <property type="entry name" value="RmlC-like cupins"/>
    <property type="match status" value="1"/>
</dbReference>
<dbReference type="EMBL" id="JBIQWL010000001">
    <property type="protein sequence ID" value="MFH8248764.1"/>
    <property type="molecule type" value="Genomic_DNA"/>
</dbReference>
<gene>
    <name evidence="2" type="ORF">ACH3VR_00170</name>
</gene>
<reference evidence="2 3" key="1">
    <citation type="submission" date="2024-09" db="EMBL/GenBank/DDBJ databases">
        <authorList>
            <person name="Pan X."/>
        </authorList>
    </citation>
    <scope>NUCLEOTIDE SEQUENCE [LARGE SCALE GENOMIC DNA]</scope>
    <source>
        <strain evidence="2 3">B2969</strain>
    </source>
</reference>
<evidence type="ECO:0000259" key="1">
    <source>
        <dbReference type="Pfam" id="PF07883"/>
    </source>
</evidence>
<dbReference type="InterPro" id="IPR013096">
    <property type="entry name" value="Cupin_2"/>
</dbReference>
<dbReference type="InterPro" id="IPR011051">
    <property type="entry name" value="RmlC_Cupin_sf"/>
</dbReference>
<keyword evidence="3" id="KW-1185">Reference proteome</keyword>
<dbReference type="Pfam" id="PF07883">
    <property type="entry name" value="Cupin_2"/>
    <property type="match status" value="1"/>
</dbReference>
<comment type="caution">
    <text evidence="2">The sequence shown here is derived from an EMBL/GenBank/DDBJ whole genome shotgun (WGS) entry which is preliminary data.</text>
</comment>
<feature type="domain" description="Cupin type-2" evidence="1">
    <location>
        <begin position="29"/>
        <end position="81"/>
    </location>
</feature>
<evidence type="ECO:0000313" key="2">
    <source>
        <dbReference type="EMBL" id="MFH8248764.1"/>
    </source>
</evidence>
<protein>
    <submittedName>
        <fullName evidence="2">Cupin domain-containing protein</fullName>
    </submittedName>
</protein>
<organism evidence="2 3">
    <name type="scientific">Microbacterium alkaliflavum</name>
    <dbReference type="NCBI Taxonomy" id="3248839"/>
    <lineage>
        <taxon>Bacteria</taxon>
        <taxon>Bacillati</taxon>
        <taxon>Actinomycetota</taxon>
        <taxon>Actinomycetes</taxon>
        <taxon>Micrococcales</taxon>
        <taxon>Microbacteriaceae</taxon>
        <taxon>Microbacterium</taxon>
    </lineage>
</organism>
<evidence type="ECO:0000313" key="3">
    <source>
        <dbReference type="Proteomes" id="UP001610861"/>
    </source>
</evidence>
<dbReference type="InterPro" id="IPR014710">
    <property type="entry name" value="RmlC-like_jellyroll"/>
</dbReference>
<dbReference type="Proteomes" id="UP001610861">
    <property type="component" value="Unassembled WGS sequence"/>
</dbReference>
<dbReference type="Gene3D" id="2.60.120.10">
    <property type="entry name" value="Jelly Rolls"/>
    <property type="match status" value="1"/>
</dbReference>
<accession>A0ABW7Q1R9</accession>
<dbReference type="PANTHER" id="PTHR38599:SF1">
    <property type="entry name" value="CUPIN DOMAIN PROTEIN (AFU_ORTHOLOGUE AFUA_3G13620)"/>
    <property type="match status" value="1"/>
</dbReference>
<sequence length="114" mass="12166">MSAQPVIREVLVDQLLPAPLPTTHVEIRRITMAPNTAAGAHLHNGPVFGSIERGAVIFRIGDEPAAILRAGDIFYEPAGVVVSQFDATEDGAVFLGYFLLTEEQTSELTHLAAG</sequence>